<keyword evidence="1" id="KW-0472">Membrane</keyword>
<sequence>QLQKPSLKIILLSFFPSSIFFFFWNNNDNVILVIGWPLHWVVGDLIERLGLALRDFYILKGKMRQYTVPKWAQYAIGASVLVAFGAMVLEWYVVRRKLTIKRAPAGKLSNASRSKALMLVDSMSNKREIPRYHY</sequence>
<gene>
    <name evidence="2" type="ORF">EVEC_LOCUS12750</name>
</gene>
<dbReference type="EMBL" id="UXUI01016611">
    <property type="protein sequence ID" value="VDD97999.1"/>
    <property type="molecule type" value="Genomic_DNA"/>
</dbReference>
<feature type="transmembrane region" description="Helical" evidence="1">
    <location>
        <begin position="71"/>
        <end position="94"/>
    </location>
</feature>
<dbReference type="Proteomes" id="UP000274131">
    <property type="component" value="Unassembled WGS sequence"/>
</dbReference>
<dbReference type="AlphaFoldDB" id="A0A0N4VRF4"/>
<dbReference type="WBParaSite" id="EVEC_0001362201-mRNA-1">
    <property type="protein sequence ID" value="EVEC_0001362201-mRNA-1"/>
    <property type="gene ID" value="EVEC_0001362201"/>
</dbReference>
<evidence type="ECO:0000313" key="3">
    <source>
        <dbReference type="Proteomes" id="UP000274131"/>
    </source>
</evidence>
<organism evidence="4">
    <name type="scientific">Enterobius vermicularis</name>
    <name type="common">Human pinworm</name>
    <dbReference type="NCBI Taxonomy" id="51028"/>
    <lineage>
        <taxon>Eukaryota</taxon>
        <taxon>Metazoa</taxon>
        <taxon>Ecdysozoa</taxon>
        <taxon>Nematoda</taxon>
        <taxon>Chromadorea</taxon>
        <taxon>Rhabditida</taxon>
        <taxon>Spirurina</taxon>
        <taxon>Oxyuridomorpha</taxon>
        <taxon>Oxyuroidea</taxon>
        <taxon>Oxyuridae</taxon>
        <taxon>Enterobius</taxon>
    </lineage>
</organism>
<name>A0A0N4VRF4_ENTVE</name>
<proteinExistence type="predicted"/>
<keyword evidence="1" id="KW-0812">Transmembrane</keyword>
<reference evidence="2 3" key="2">
    <citation type="submission" date="2018-10" db="EMBL/GenBank/DDBJ databases">
        <authorList>
            <consortium name="Pathogen Informatics"/>
        </authorList>
    </citation>
    <scope>NUCLEOTIDE SEQUENCE [LARGE SCALE GENOMIC DNA]</scope>
</reference>
<keyword evidence="1" id="KW-1133">Transmembrane helix</keyword>
<reference evidence="4" key="1">
    <citation type="submission" date="2017-02" db="UniProtKB">
        <authorList>
            <consortium name="WormBaseParasite"/>
        </authorList>
    </citation>
    <scope>IDENTIFICATION</scope>
</reference>
<keyword evidence="3" id="KW-1185">Reference proteome</keyword>
<protein>
    <submittedName>
        <fullName evidence="4">TLC domain-containing protein</fullName>
    </submittedName>
</protein>
<evidence type="ECO:0000313" key="2">
    <source>
        <dbReference type="EMBL" id="VDD97999.1"/>
    </source>
</evidence>
<evidence type="ECO:0000256" key="1">
    <source>
        <dbReference type="SAM" id="Phobius"/>
    </source>
</evidence>
<accession>A0A0N4VRF4</accession>
<dbReference type="OrthoDB" id="5790074at2759"/>
<evidence type="ECO:0000313" key="4">
    <source>
        <dbReference type="WBParaSite" id="EVEC_0001362201-mRNA-1"/>
    </source>
</evidence>
<feature type="transmembrane region" description="Helical" evidence="1">
    <location>
        <begin position="7"/>
        <end position="24"/>
    </location>
</feature>